<evidence type="ECO:0000256" key="4">
    <source>
        <dbReference type="ARBA" id="ARBA00023136"/>
    </source>
</evidence>
<evidence type="ECO:0008006" key="9">
    <source>
        <dbReference type="Google" id="ProtNLM"/>
    </source>
</evidence>
<dbReference type="KEGG" id="more:E1B28_001995"/>
<feature type="transmembrane region" description="Helical" evidence="6">
    <location>
        <begin position="305"/>
        <end position="326"/>
    </location>
</feature>
<evidence type="ECO:0000256" key="6">
    <source>
        <dbReference type="SAM" id="Phobius"/>
    </source>
</evidence>
<name>A0A9P7V4N4_9AGAR</name>
<feature type="transmembrane region" description="Helical" evidence="6">
    <location>
        <begin position="139"/>
        <end position="161"/>
    </location>
</feature>
<dbReference type="Proteomes" id="UP001049176">
    <property type="component" value="Chromosome 1"/>
</dbReference>
<evidence type="ECO:0000256" key="2">
    <source>
        <dbReference type="ARBA" id="ARBA00022692"/>
    </source>
</evidence>
<evidence type="ECO:0000313" key="7">
    <source>
        <dbReference type="EMBL" id="KAG7100220.1"/>
    </source>
</evidence>
<evidence type="ECO:0000256" key="3">
    <source>
        <dbReference type="ARBA" id="ARBA00022989"/>
    </source>
</evidence>
<protein>
    <recommendedName>
        <fullName evidence="9">Tetraspanin Tsp2 family</fullName>
    </recommendedName>
</protein>
<dbReference type="InterPro" id="IPR018499">
    <property type="entry name" value="Tetraspanin/Peripherin"/>
</dbReference>
<dbReference type="Pfam" id="PF00335">
    <property type="entry name" value="Tetraspanin"/>
    <property type="match status" value="1"/>
</dbReference>
<comment type="subcellular location">
    <subcellularLocation>
        <location evidence="1">Membrane</location>
        <topology evidence="1">Multi-pass membrane protein</topology>
    </subcellularLocation>
</comment>
<feature type="compositionally biased region" description="Basic and acidic residues" evidence="5">
    <location>
        <begin position="9"/>
        <end position="18"/>
    </location>
</feature>
<dbReference type="RefSeq" id="XP_043016690.1">
    <property type="nucleotide sequence ID" value="XM_043147976.1"/>
</dbReference>
<feature type="region of interest" description="Disordered" evidence="5">
    <location>
        <begin position="70"/>
        <end position="93"/>
    </location>
</feature>
<dbReference type="AlphaFoldDB" id="A0A9P7V4N4"/>
<accession>A0A9P7V4N4</accession>
<dbReference type="GeneID" id="66071071"/>
<feature type="compositionally biased region" description="Low complexity" evidence="5">
    <location>
        <begin position="24"/>
        <end position="33"/>
    </location>
</feature>
<feature type="transmembrane region" description="Helical" evidence="6">
    <location>
        <begin position="181"/>
        <end position="202"/>
    </location>
</feature>
<dbReference type="GO" id="GO:0016020">
    <property type="term" value="C:membrane"/>
    <property type="evidence" value="ECO:0007669"/>
    <property type="project" value="UniProtKB-SubCell"/>
</dbReference>
<comment type="caution">
    <text evidence="7">The sequence shown here is derived from an EMBL/GenBank/DDBJ whole genome shotgun (WGS) entry which is preliminary data.</text>
</comment>
<dbReference type="OrthoDB" id="2156690at2759"/>
<evidence type="ECO:0000256" key="5">
    <source>
        <dbReference type="SAM" id="MobiDB-lite"/>
    </source>
</evidence>
<reference evidence="7" key="1">
    <citation type="journal article" date="2021" name="Genome Biol. Evol.">
        <title>The assembled and annotated genome of the fairy-ring fungus Marasmius oreades.</title>
        <authorList>
            <person name="Hiltunen M."/>
            <person name="Ament-Velasquez S.L."/>
            <person name="Johannesson H."/>
        </authorList>
    </citation>
    <scope>NUCLEOTIDE SEQUENCE</scope>
    <source>
        <strain evidence="7">03SP1</strain>
    </source>
</reference>
<gene>
    <name evidence="7" type="ORF">E1B28_001995</name>
</gene>
<keyword evidence="8" id="KW-1185">Reference proteome</keyword>
<dbReference type="EMBL" id="CM032181">
    <property type="protein sequence ID" value="KAG7100220.1"/>
    <property type="molecule type" value="Genomic_DNA"/>
</dbReference>
<evidence type="ECO:0000313" key="8">
    <source>
        <dbReference type="Proteomes" id="UP001049176"/>
    </source>
</evidence>
<keyword evidence="2 6" id="KW-0812">Transmembrane</keyword>
<feature type="region of interest" description="Disordered" evidence="5">
    <location>
        <begin position="1"/>
        <end position="48"/>
    </location>
</feature>
<proteinExistence type="predicted"/>
<feature type="compositionally biased region" description="Basic residues" evidence="5">
    <location>
        <begin position="75"/>
        <end position="86"/>
    </location>
</feature>
<keyword evidence="4 6" id="KW-0472">Membrane</keyword>
<evidence type="ECO:0000256" key="1">
    <source>
        <dbReference type="ARBA" id="ARBA00004141"/>
    </source>
</evidence>
<keyword evidence="3 6" id="KW-1133">Transmembrane helix</keyword>
<feature type="transmembrane region" description="Helical" evidence="6">
    <location>
        <begin position="209"/>
        <end position="230"/>
    </location>
</feature>
<sequence>MLMSPRVNDSVHELEPPRTARFVSSSAASTLSSGHGGGTQTPHSMGRAGGVRASLSVNYLPSKFSDALISPTANPRRRVGKGKGKLPKAGGGTEVFKAGEARMPVEGDEDYDGVSTGWFGGKSAKLRSGPAMKWNRFKWILLCTNTLLMMFSITALILSLLTWFNVFTSADIIRVGNRTELILSTVAASVGILTALIGYAGILLNNRSFLAIYTFMTWITFILIVIPGYLTYRKRSFNLEGKLNSQWSRDLGVEGRLRIQHHLACCGYFSPFIEATVSQTCYPRSVLPGCKLKYMNFQRMALKRWYMGVFAWIPVQLVVMVAGLLCSNHVTYRFGKGMMPKAYRLDLSSMAVIMDNYANEMTEQYGADVASNVLVASRSNLQLSGNESIMTMPYEAGGSHTVHAI</sequence>
<organism evidence="7 8">
    <name type="scientific">Marasmius oreades</name>
    <name type="common">fairy-ring Marasmius</name>
    <dbReference type="NCBI Taxonomy" id="181124"/>
    <lineage>
        <taxon>Eukaryota</taxon>
        <taxon>Fungi</taxon>
        <taxon>Dikarya</taxon>
        <taxon>Basidiomycota</taxon>
        <taxon>Agaricomycotina</taxon>
        <taxon>Agaricomycetes</taxon>
        <taxon>Agaricomycetidae</taxon>
        <taxon>Agaricales</taxon>
        <taxon>Marasmiineae</taxon>
        <taxon>Marasmiaceae</taxon>
        <taxon>Marasmius</taxon>
    </lineage>
</organism>